<feature type="transmembrane region" description="Helical" evidence="8">
    <location>
        <begin position="242"/>
        <end position="263"/>
    </location>
</feature>
<dbReference type="STRING" id="708126.BW727_100016"/>
<evidence type="ECO:0000256" key="5">
    <source>
        <dbReference type="ARBA" id="ARBA00022692"/>
    </source>
</evidence>
<dbReference type="KEGG" id="jda:BW727_100016"/>
<feature type="transmembrane region" description="Helical" evidence="8">
    <location>
        <begin position="126"/>
        <end position="144"/>
    </location>
</feature>
<dbReference type="PROSITE" id="PS50928">
    <property type="entry name" value="ABC_TM1"/>
    <property type="match status" value="1"/>
</dbReference>
<dbReference type="RefSeq" id="WP_062468216.1">
    <property type="nucleotide sequence ID" value="NZ_BBYN01000006.1"/>
</dbReference>
<dbReference type="AlphaFoldDB" id="A0A1S6ILL2"/>
<evidence type="ECO:0000256" key="1">
    <source>
        <dbReference type="ARBA" id="ARBA00004651"/>
    </source>
</evidence>
<feature type="transmembrane region" description="Helical" evidence="8">
    <location>
        <begin position="56"/>
        <end position="82"/>
    </location>
</feature>
<comment type="subcellular location">
    <subcellularLocation>
        <location evidence="1 8">Cell membrane</location>
        <topology evidence="1 8">Multi-pass membrane protein</topology>
    </subcellularLocation>
</comment>
<protein>
    <recommendedName>
        <fullName evidence="8">Phosphate transport system permease protein PstA</fullName>
    </recommendedName>
</protein>
<sequence>MEAKLIRFFVYFFTVITFGSLLYVIGFIFLNGVVALKPEMFAWNYTTDNVSMMPAIITTFMVIFFALIIAAPIGVFTAFFLIEYADSGNRFVKIIRTATDTLSAIPSIVYGLFGMLFFVVFLGFQYSLLAGILTSVIMVLPVIIRSTEEALLSVNISLREGSFALGAGKLRTIFKVVLPIAMPGILSGVILAVGRIIGETAALMYTLGTSTSLPTSPFQSGRTLALHMYVLSSEGLHVRESYATGVVLIILVLIVNSLSTWLSNRLTKGEKQK</sequence>
<dbReference type="NCBIfam" id="TIGR00974">
    <property type="entry name" value="3a0107s02c"/>
    <property type="match status" value="1"/>
</dbReference>
<dbReference type="PANTHER" id="PTHR43470">
    <property type="entry name" value="PHOSPHATE TRANSPORT SYSTEM PERMEASE PROTEIN PSTA-RELATED"/>
    <property type="match status" value="1"/>
</dbReference>
<organism evidence="10 11">
    <name type="scientific">Jeotgalibaca dankookensis</name>
    <dbReference type="NCBI Taxonomy" id="708126"/>
    <lineage>
        <taxon>Bacteria</taxon>
        <taxon>Bacillati</taxon>
        <taxon>Bacillota</taxon>
        <taxon>Bacilli</taxon>
        <taxon>Lactobacillales</taxon>
        <taxon>Carnobacteriaceae</taxon>
        <taxon>Jeotgalibaca</taxon>
    </lineage>
</organism>
<keyword evidence="5 8" id="KW-0812">Transmembrane</keyword>
<evidence type="ECO:0000313" key="11">
    <source>
        <dbReference type="Proteomes" id="UP000188993"/>
    </source>
</evidence>
<gene>
    <name evidence="10" type="primary">pstA2</name>
    <name evidence="10" type="ORF">BW727_100016</name>
</gene>
<proteinExistence type="inferred from homology"/>
<dbReference type="Proteomes" id="UP000188993">
    <property type="component" value="Chromosome"/>
</dbReference>
<evidence type="ECO:0000256" key="3">
    <source>
        <dbReference type="ARBA" id="ARBA00022448"/>
    </source>
</evidence>
<evidence type="ECO:0000256" key="6">
    <source>
        <dbReference type="ARBA" id="ARBA00022989"/>
    </source>
</evidence>
<dbReference type="SUPFAM" id="SSF161098">
    <property type="entry name" value="MetI-like"/>
    <property type="match status" value="1"/>
</dbReference>
<evidence type="ECO:0000256" key="2">
    <source>
        <dbReference type="ARBA" id="ARBA00007069"/>
    </source>
</evidence>
<keyword evidence="7 8" id="KW-0472">Membrane</keyword>
<keyword evidence="11" id="KW-1185">Reference proteome</keyword>
<evidence type="ECO:0000313" key="10">
    <source>
        <dbReference type="EMBL" id="AQS52426.1"/>
    </source>
</evidence>
<keyword evidence="4 8" id="KW-1003">Cell membrane</keyword>
<dbReference type="Pfam" id="PF00528">
    <property type="entry name" value="BPD_transp_1"/>
    <property type="match status" value="1"/>
</dbReference>
<dbReference type="InterPro" id="IPR005672">
    <property type="entry name" value="Phosphate_PstA"/>
</dbReference>
<name>A0A1S6ILL2_9LACT</name>
<feature type="transmembrane region" description="Helical" evidence="8">
    <location>
        <begin position="176"/>
        <end position="197"/>
    </location>
</feature>
<reference evidence="10 11" key="1">
    <citation type="journal article" date="2014" name="Int. J. Syst. Evol. Microbiol.">
        <title>Jeotgalibaca dankookensis gen. nov., sp. nov., a member of the family Carnobacteriaceae, isolated from seujeot (Korean traditional food).</title>
        <authorList>
            <person name="Lee D.G."/>
            <person name="Trujillo M.E."/>
            <person name="Kang H."/>
            <person name="Ahn T.Y."/>
        </authorList>
    </citation>
    <scope>NUCLEOTIDE SEQUENCE [LARGE SCALE GENOMIC DNA]</scope>
    <source>
        <strain evidence="10 11">EX-07</strain>
    </source>
</reference>
<keyword evidence="6 8" id="KW-1133">Transmembrane helix</keyword>
<dbReference type="GO" id="GO:0005886">
    <property type="term" value="C:plasma membrane"/>
    <property type="evidence" value="ECO:0007669"/>
    <property type="project" value="UniProtKB-SubCell"/>
</dbReference>
<evidence type="ECO:0000259" key="9">
    <source>
        <dbReference type="PROSITE" id="PS50928"/>
    </source>
</evidence>
<dbReference type="CDD" id="cd06261">
    <property type="entry name" value="TM_PBP2"/>
    <property type="match status" value="1"/>
</dbReference>
<dbReference type="GO" id="GO:0035435">
    <property type="term" value="P:phosphate ion transmembrane transport"/>
    <property type="evidence" value="ECO:0007669"/>
    <property type="project" value="InterPro"/>
</dbReference>
<dbReference type="PANTHER" id="PTHR43470:SF3">
    <property type="entry name" value="PHOSPHATE TRANSPORT SYSTEM PERMEASE PROTEIN PSTA-RELATED"/>
    <property type="match status" value="1"/>
</dbReference>
<feature type="domain" description="ABC transmembrane type-1" evidence="9">
    <location>
        <begin position="56"/>
        <end position="259"/>
    </location>
</feature>
<feature type="transmembrane region" description="Helical" evidence="8">
    <location>
        <begin position="9"/>
        <end position="36"/>
    </location>
</feature>
<evidence type="ECO:0000256" key="4">
    <source>
        <dbReference type="ARBA" id="ARBA00022475"/>
    </source>
</evidence>
<comment type="similarity">
    <text evidence="2 8">Belongs to the binding-protein-dependent transport system permease family. CysTW subfamily.</text>
</comment>
<dbReference type="InterPro" id="IPR035906">
    <property type="entry name" value="MetI-like_sf"/>
</dbReference>
<dbReference type="EMBL" id="CP019728">
    <property type="protein sequence ID" value="AQS52426.1"/>
    <property type="molecule type" value="Genomic_DNA"/>
</dbReference>
<evidence type="ECO:0000256" key="8">
    <source>
        <dbReference type="RuleBase" id="RU363043"/>
    </source>
</evidence>
<feature type="transmembrane region" description="Helical" evidence="8">
    <location>
        <begin position="102"/>
        <end position="120"/>
    </location>
</feature>
<dbReference type="GO" id="GO:0005315">
    <property type="term" value="F:phosphate transmembrane transporter activity"/>
    <property type="evidence" value="ECO:0007669"/>
    <property type="project" value="InterPro"/>
</dbReference>
<evidence type="ECO:0000256" key="7">
    <source>
        <dbReference type="ARBA" id="ARBA00023136"/>
    </source>
</evidence>
<accession>A0A1S6ILL2</accession>
<dbReference type="OrthoDB" id="9807065at2"/>
<keyword evidence="3" id="KW-0813">Transport</keyword>
<dbReference type="InterPro" id="IPR000515">
    <property type="entry name" value="MetI-like"/>
</dbReference>
<dbReference type="Gene3D" id="1.10.3720.10">
    <property type="entry name" value="MetI-like"/>
    <property type="match status" value="1"/>
</dbReference>